<name>A0A1I8FHT8_9PLAT</name>
<feature type="signal peptide" evidence="1">
    <location>
        <begin position="1"/>
        <end position="20"/>
    </location>
</feature>
<organism evidence="2 3">
    <name type="scientific">Macrostomum lignano</name>
    <dbReference type="NCBI Taxonomy" id="282301"/>
    <lineage>
        <taxon>Eukaryota</taxon>
        <taxon>Metazoa</taxon>
        <taxon>Spiralia</taxon>
        <taxon>Lophotrochozoa</taxon>
        <taxon>Platyhelminthes</taxon>
        <taxon>Rhabditophora</taxon>
        <taxon>Macrostomorpha</taxon>
        <taxon>Macrostomida</taxon>
        <taxon>Macrostomidae</taxon>
        <taxon>Macrostomum</taxon>
    </lineage>
</organism>
<keyword evidence="1" id="KW-0732">Signal</keyword>
<sequence length="50" mass="5470">MNFIAAQLAALLIWHRTAQGSLRIELTAMGPHWRRGLAACGSASDCSRFI</sequence>
<keyword evidence="2" id="KW-1185">Reference proteome</keyword>
<protein>
    <submittedName>
        <fullName evidence="3">Oxidoreductase</fullName>
    </submittedName>
</protein>
<reference evidence="3" key="1">
    <citation type="submission" date="2016-11" db="UniProtKB">
        <authorList>
            <consortium name="WormBaseParasite"/>
        </authorList>
    </citation>
    <scope>IDENTIFICATION</scope>
</reference>
<accession>A0A1I8FHT8</accession>
<evidence type="ECO:0000313" key="3">
    <source>
        <dbReference type="WBParaSite" id="maker-unitig_35477-snap-gene-0.2-mRNA-1"/>
    </source>
</evidence>
<dbReference type="Proteomes" id="UP000095280">
    <property type="component" value="Unplaced"/>
</dbReference>
<proteinExistence type="predicted"/>
<feature type="chain" id="PRO_5009318687" evidence="1">
    <location>
        <begin position="21"/>
        <end position="50"/>
    </location>
</feature>
<evidence type="ECO:0000313" key="2">
    <source>
        <dbReference type="Proteomes" id="UP000095280"/>
    </source>
</evidence>
<dbReference type="WBParaSite" id="maker-unitig_35477-snap-gene-0.2-mRNA-1">
    <property type="protein sequence ID" value="maker-unitig_35477-snap-gene-0.2-mRNA-1"/>
    <property type="gene ID" value="maker-unitig_35477-snap-gene-0.2"/>
</dbReference>
<evidence type="ECO:0000256" key="1">
    <source>
        <dbReference type="SAM" id="SignalP"/>
    </source>
</evidence>
<dbReference type="AlphaFoldDB" id="A0A1I8FHT8"/>